<organism evidence="6 7">
    <name type="scientific">Thiocapsa rosea</name>
    <dbReference type="NCBI Taxonomy" id="69360"/>
    <lineage>
        <taxon>Bacteria</taxon>
        <taxon>Pseudomonadati</taxon>
        <taxon>Pseudomonadota</taxon>
        <taxon>Gammaproteobacteria</taxon>
        <taxon>Chromatiales</taxon>
        <taxon>Chromatiaceae</taxon>
        <taxon>Thiocapsa</taxon>
    </lineage>
</organism>
<feature type="domain" description="Helicase ATP-binding" evidence="4">
    <location>
        <begin position="618"/>
        <end position="782"/>
    </location>
</feature>
<dbReference type="CDD" id="cd18012">
    <property type="entry name" value="DEXQc_arch_SWI2_SNF2"/>
    <property type="match status" value="1"/>
</dbReference>
<dbReference type="CDD" id="cd18793">
    <property type="entry name" value="SF2_C_SNF"/>
    <property type="match status" value="1"/>
</dbReference>
<dbReference type="GO" id="GO:0005524">
    <property type="term" value="F:ATP binding"/>
    <property type="evidence" value="ECO:0007669"/>
    <property type="project" value="InterPro"/>
</dbReference>
<dbReference type="SUPFAM" id="SSF52540">
    <property type="entry name" value="P-loop containing nucleoside triphosphate hydrolases"/>
    <property type="match status" value="2"/>
</dbReference>
<keyword evidence="1" id="KW-0378">Hydrolase</keyword>
<dbReference type="PANTHER" id="PTHR10799">
    <property type="entry name" value="SNF2/RAD54 HELICASE FAMILY"/>
    <property type="match status" value="1"/>
</dbReference>
<name>A0A495V1M2_9GAMM</name>
<dbReference type="AlphaFoldDB" id="A0A495V1M2"/>
<dbReference type="Pfam" id="PF12419">
    <property type="entry name" value="DUF3670"/>
    <property type="match status" value="1"/>
</dbReference>
<dbReference type="EMBL" id="RBXL01000001">
    <property type="protein sequence ID" value="RKT43311.1"/>
    <property type="molecule type" value="Genomic_DNA"/>
</dbReference>
<keyword evidence="2 6" id="KW-0347">Helicase</keyword>
<accession>A0A495V1M2</accession>
<dbReference type="GO" id="GO:0016787">
    <property type="term" value="F:hydrolase activity"/>
    <property type="evidence" value="ECO:0007669"/>
    <property type="project" value="UniProtKB-KW"/>
</dbReference>
<dbReference type="InterPro" id="IPR038718">
    <property type="entry name" value="SNF2-like_sf"/>
</dbReference>
<dbReference type="RefSeq" id="WP_245969383.1">
    <property type="nucleotide sequence ID" value="NZ_RBXL01000001.1"/>
</dbReference>
<dbReference type="PROSITE" id="PS51192">
    <property type="entry name" value="HELICASE_ATP_BIND_1"/>
    <property type="match status" value="1"/>
</dbReference>
<dbReference type="Pfam" id="PF00271">
    <property type="entry name" value="Helicase_C"/>
    <property type="match status" value="1"/>
</dbReference>
<evidence type="ECO:0000256" key="3">
    <source>
        <dbReference type="SAM" id="MobiDB-lite"/>
    </source>
</evidence>
<keyword evidence="7" id="KW-1185">Reference proteome</keyword>
<dbReference type="GO" id="GO:0004386">
    <property type="term" value="F:helicase activity"/>
    <property type="evidence" value="ECO:0007669"/>
    <property type="project" value="UniProtKB-KW"/>
</dbReference>
<dbReference type="PROSITE" id="PS51194">
    <property type="entry name" value="HELICASE_CTER"/>
    <property type="match status" value="1"/>
</dbReference>
<sequence length="1083" mass="121186">MAGMKILHAFWLPEKSPDFIQSGTLRLWCETDRADSDNPEPTSARHPCQLPQTDWPALIEGLGLASAGMTLKPTPGIVLLPSQGARPLPCPELAKALPEPLDVSGATLRTWEVDTIPLERPIKQLGDMHYLAAFGVDNLEPGSDFLFWYWFTQALKQRLLRDQYLPALRYRQPPTPKGKGKRTTPAPEIYGAWQWAAGDDDPLIATAVERMPAACGAGLGVGPIVRQSGGRDAGPPVHGQEWFEPASLLQHCAQVLLDHVVRQTKWPAAFQKRADATLIAPCLVPTPAAARWTPSTPDPSAGLEMQRRWLAWRDRIIGGERNATFRLGFQLAEPPTDDERGQDRDPSGGHDGDHRDQWRLHFVAVAADDPSHRLALADYWAASKSQRAAHRSRLGADFEQVLLLNLGLAARMVPMLWGGLDSAEPQSVGLDLDSAFTFLKESAWVLEDAGYSVIVPAWWTPKGRQRFKLRLRPSAAKPGASAGASPGAGHVNLSNLIQYRYDLAIGDETLSAEEWQQLVEAKTPLVRFRGQWVELDRDKMQEMLAFWREHGSEMPSMSLQEILQRTAEDDAFEVDPDAALATMLERLRNQSRLQPVETPAGLHAELRDYQKRGLAWLGFLEGLGLNGCLADDMGLGKTMQVIARLVQERAGADPIAPTLLVAPTSVIGNWQKEVERFAPSLGTWIHHGAKREQDIEAFKAQAAKHDLIITSYALVRRDQKLLAGVDWHRVVLDEAQNIKNPKADQTRAVCKLQARHRLALTGTPVENRLTDLWSIFNFANPGYLDTQPRFRKRFELPVQRDNDPVQTATLKRLVEPFILRRVKSDKSIIADLPDKLEAIAYCNLSREQAALYESVVRDVEQQLEEKTGIERQGLMLSTLMRLKQICNHPAQFLQDGSAFTAARSHKLERLQAMLEEAMAEGDSVLIFSQFTEIGEQLERMLRRESHYNTYYLHGGTSRARREQMIDAFQDPDGEPSVFVLSLKAGGVGITLTKANHVFHFDRWWNPAVEDQASDRAYRIGQQKTVFVHKFVTLGTLEERIDAMIQDKKALAGAIVGSDESWLTQLDNDRFKDLIRLNRQAVMG</sequence>
<dbReference type="FunFam" id="3.40.50.300:FF:000533">
    <property type="entry name" value="Helicase, Snf2 family"/>
    <property type="match status" value="1"/>
</dbReference>
<dbReference type="Gene3D" id="3.40.50.300">
    <property type="entry name" value="P-loop containing nucleotide triphosphate hydrolases"/>
    <property type="match status" value="1"/>
</dbReference>
<keyword evidence="2 6" id="KW-0547">Nucleotide-binding</keyword>
<dbReference type="InterPro" id="IPR049730">
    <property type="entry name" value="SNF2/RAD54-like_C"/>
</dbReference>
<dbReference type="InterPro" id="IPR001650">
    <property type="entry name" value="Helicase_C-like"/>
</dbReference>
<dbReference type="Pfam" id="PF00176">
    <property type="entry name" value="SNF2-rel_dom"/>
    <property type="match status" value="1"/>
</dbReference>
<feature type="region of interest" description="Disordered" evidence="3">
    <location>
        <begin position="329"/>
        <end position="355"/>
    </location>
</feature>
<dbReference type="InterPro" id="IPR014001">
    <property type="entry name" value="Helicase_ATP-bd"/>
</dbReference>
<comment type="caution">
    <text evidence="6">The sequence shown here is derived from an EMBL/GenBank/DDBJ whole genome shotgun (WGS) entry which is preliminary data.</text>
</comment>
<evidence type="ECO:0000259" key="4">
    <source>
        <dbReference type="PROSITE" id="PS51192"/>
    </source>
</evidence>
<feature type="domain" description="Helicase C-terminal" evidence="5">
    <location>
        <begin position="909"/>
        <end position="1066"/>
    </location>
</feature>
<dbReference type="SMART" id="SM00487">
    <property type="entry name" value="DEXDc"/>
    <property type="match status" value="1"/>
</dbReference>
<gene>
    <name evidence="6" type="ORF">BDD21_0636</name>
</gene>
<proteinExistence type="predicted"/>
<dbReference type="SMART" id="SM00490">
    <property type="entry name" value="HELICc"/>
    <property type="match status" value="1"/>
</dbReference>
<keyword evidence="2 6" id="KW-0067">ATP-binding</keyword>
<protein>
    <submittedName>
        <fullName evidence="6">SNF2 family DNA or RNA helicase</fullName>
    </submittedName>
</protein>
<dbReference type="Proteomes" id="UP000274556">
    <property type="component" value="Unassembled WGS sequence"/>
</dbReference>
<evidence type="ECO:0000313" key="7">
    <source>
        <dbReference type="Proteomes" id="UP000274556"/>
    </source>
</evidence>
<feature type="compositionally biased region" description="Basic and acidic residues" evidence="3">
    <location>
        <begin position="337"/>
        <end position="355"/>
    </location>
</feature>
<dbReference type="InterPro" id="IPR000330">
    <property type="entry name" value="SNF2_N"/>
</dbReference>
<dbReference type="InterPro" id="IPR027417">
    <property type="entry name" value="P-loop_NTPase"/>
</dbReference>
<evidence type="ECO:0000259" key="5">
    <source>
        <dbReference type="PROSITE" id="PS51194"/>
    </source>
</evidence>
<evidence type="ECO:0000256" key="2">
    <source>
        <dbReference type="ARBA" id="ARBA00022806"/>
    </source>
</evidence>
<evidence type="ECO:0000256" key="1">
    <source>
        <dbReference type="ARBA" id="ARBA00022801"/>
    </source>
</evidence>
<evidence type="ECO:0000313" key="6">
    <source>
        <dbReference type="EMBL" id="RKT43311.1"/>
    </source>
</evidence>
<reference evidence="6 7" key="1">
    <citation type="submission" date="2018-10" db="EMBL/GenBank/DDBJ databases">
        <title>Genomic Encyclopedia of Archaeal and Bacterial Type Strains, Phase II (KMG-II): from individual species to whole genera.</title>
        <authorList>
            <person name="Goeker M."/>
        </authorList>
    </citation>
    <scope>NUCLEOTIDE SEQUENCE [LARGE SCALE GENOMIC DNA]</scope>
    <source>
        <strain evidence="6 7">DSM 235</strain>
    </source>
</reference>
<dbReference type="Gene3D" id="3.40.50.10810">
    <property type="entry name" value="Tandem AAA-ATPase domain"/>
    <property type="match status" value="1"/>
</dbReference>
<dbReference type="InterPro" id="IPR022138">
    <property type="entry name" value="DUF3670"/>
</dbReference>